<dbReference type="EMBL" id="AWXZ01000013">
    <property type="protein sequence ID" value="ESR26752.1"/>
    <property type="molecule type" value="Genomic_DNA"/>
</dbReference>
<dbReference type="SUPFAM" id="SSF103481">
    <property type="entry name" value="Multidrug resistance efflux transporter EmrE"/>
    <property type="match status" value="2"/>
</dbReference>
<dbReference type="InterPro" id="IPR000620">
    <property type="entry name" value="EamA_dom"/>
</dbReference>
<dbReference type="GO" id="GO:0016020">
    <property type="term" value="C:membrane"/>
    <property type="evidence" value="ECO:0007669"/>
    <property type="project" value="InterPro"/>
</dbReference>
<feature type="transmembrane region" description="Helical" evidence="1">
    <location>
        <begin position="256"/>
        <end position="272"/>
    </location>
</feature>
<dbReference type="PANTHER" id="PTHR22911">
    <property type="entry name" value="ACYL-MALONYL CONDENSING ENZYME-RELATED"/>
    <property type="match status" value="1"/>
</dbReference>
<name>V4R467_9HYPH</name>
<proteinExistence type="predicted"/>
<dbReference type="STRING" id="631454.N177_0536"/>
<feature type="transmembrane region" description="Helical" evidence="1">
    <location>
        <begin position="193"/>
        <end position="213"/>
    </location>
</feature>
<accession>V4R467</accession>
<keyword evidence="1" id="KW-0472">Membrane</keyword>
<protein>
    <recommendedName>
        <fullName evidence="2">EamA domain-containing protein</fullName>
    </recommendedName>
</protein>
<comment type="caution">
    <text evidence="3">The sequence shown here is derived from an EMBL/GenBank/DDBJ whole genome shotgun (WGS) entry which is preliminary data.</text>
</comment>
<feature type="transmembrane region" description="Helical" evidence="1">
    <location>
        <begin position="54"/>
        <end position="71"/>
    </location>
</feature>
<dbReference type="InterPro" id="IPR037185">
    <property type="entry name" value="EmrE-like"/>
</dbReference>
<dbReference type="OrthoDB" id="7818056at2"/>
<evidence type="ECO:0000259" key="2">
    <source>
        <dbReference type="Pfam" id="PF00892"/>
    </source>
</evidence>
<keyword evidence="4" id="KW-1185">Reference proteome</keyword>
<dbReference type="AlphaFoldDB" id="V4R467"/>
<reference evidence="3 4" key="1">
    <citation type="journal article" date="2014" name="Genome Announc.">
        <title>Draft Genome Sequence of Lutibaculum baratangense Strain AMV1T, Isolated from a Mud Volcano in Andamans, India.</title>
        <authorList>
            <person name="Singh A."/>
            <person name="Sreenivas A."/>
            <person name="Sathyanarayana Reddy G."/>
            <person name="Pinnaka A.K."/>
            <person name="Shivaji S."/>
        </authorList>
    </citation>
    <scope>NUCLEOTIDE SEQUENCE [LARGE SCALE GENOMIC DNA]</scope>
    <source>
        <strain evidence="3 4">AMV1</strain>
    </source>
</reference>
<feature type="domain" description="EamA" evidence="2">
    <location>
        <begin position="24"/>
        <end position="155"/>
    </location>
</feature>
<feature type="transmembrane region" description="Helical" evidence="1">
    <location>
        <begin position="225"/>
        <end position="244"/>
    </location>
</feature>
<feature type="domain" description="EamA" evidence="2">
    <location>
        <begin position="182"/>
        <end position="290"/>
    </location>
</feature>
<dbReference type="Pfam" id="PF00892">
    <property type="entry name" value="EamA"/>
    <property type="match status" value="2"/>
</dbReference>
<keyword evidence="1" id="KW-1133">Transmembrane helix</keyword>
<sequence>MPHEPMTAPSIGTDEERSAANMHGIAAMIASMFCFNTNDMLIKLASEDLPTGQIVFLRGLVATGLLALLAWRQGALRAVPEVGRKPFAWRAVSDALGTLVFLTALFQMSLATATAILQSLPIFLTIVSAVFLKETVRWRRWAAVLVGFGGVLMIIQPGGEGFNVYSLLAVASLGLIIVRDLSTRYIPKTVHTLTISVVGSFAVMVSGGVMSLFETWRPVSPGDALLLGGAALFLIGGYVSIVAAMRSGELSTVAPFRYAIILFALTYSYIFWGEIPNAVAMVGIFLVVASGIYVFHREGRAKRRG</sequence>
<feature type="transmembrane region" description="Helical" evidence="1">
    <location>
        <begin position="164"/>
        <end position="181"/>
    </location>
</feature>
<evidence type="ECO:0000313" key="4">
    <source>
        <dbReference type="Proteomes" id="UP000017819"/>
    </source>
</evidence>
<keyword evidence="1" id="KW-0812">Transmembrane</keyword>
<organism evidence="3 4">
    <name type="scientific">Lutibaculum baratangense AMV1</name>
    <dbReference type="NCBI Taxonomy" id="631454"/>
    <lineage>
        <taxon>Bacteria</taxon>
        <taxon>Pseudomonadati</taxon>
        <taxon>Pseudomonadota</taxon>
        <taxon>Alphaproteobacteria</taxon>
        <taxon>Hyphomicrobiales</taxon>
        <taxon>Tepidamorphaceae</taxon>
        <taxon>Lutibaculum</taxon>
    </lineage>
</organism>
<dbReference type="eggNOG" id="COG0697">
    <property type="taxonomic scope" value="Bacteria"/>
</dbReference>
<evidence type="ECO:0000313" key="3">
    <source>
        <dbReference type="EMBL" id="ESR26752.1"/>
    </source>
</evidence>
<feature type="transmembrane region" description="Helical" evidence="1">
    <location>
        <begin position="115"/>
        <end position="132"/>
    </location>
</feature>
<dbReference type="PANTHER" id="PTHR22911:SF135">
    <property type="entry name" value="BLR4310 PROTEIN"/>
    <property type="match status" value="1"/>
</dbReference>
<dbReference type="RefSeq" id="WP_023430685.1">
    <property type="nucleotide sequence ID" value="NZ_AWXZ01000013.1"/>
</dbReference>
<feature type="transmembrane region" description="Helical" evidence="1">
    <location>
        <begin position="141"/>
        <end position="158"/>
    </location>
</feature>
<evidence type="ECO:0000256" key="1">
    <source>
        <dbReference type="SAM" id="Phobius"/>
    </source>
</evidence>
<gene>
    <name evidence="3" type="ORF">N177_0536</name>
</gene>
<dbReference type="Proteomes" id="UP000017819">
    <property type="component" value="Unassembled WGS sequence"/>
</dbReference>
<feature type="transmembrane region" description="Helical" evidence="1">
    <location>
        <begin position="278"/>
        <end position="295"/>
    </location>
</feature>